<evidence type="ECO:0000313" key="2">
    <source>
        <dbReference type="EMBL" id="KRL30752.1"/>
    </source>
</evidence>
<protein>
    <recommendedName>
        <fullName evidence="1">ABC transporter domain-containing protein</fullName>
    </recommendedName>
</protein>
<dbReference type="SUPFAM" id="SSF52540">
    <property type="entry name" value="P-loop containing nucleoside triphosphate hydrolases"/>
    <property type="match status" value="1"/>
</dbReference>
<dbReference type="EMBL" id="AZES01000079">
    <property type="protein sequence ID" value="KRL30752.1"/>
    <property type="molecule type" value="Genomic_DNA"/>
</dbReference>
<dbReference type="Proteomes" id="UP000051908">
    <property type="component" value="Unassembled WGS sequence"/>
</dbReference>
<dbReference type="GeneID" id="96668140"/>
<dbReference type="InterPro" id="IPR003439">
    <property type="entry name" value="ABC_transporter-like_ATP-bd"/>
</dbReference>
<organism evidence="2 3">
    <name type="scientific">Companilactobacillus paralimentarius DSM 13238 = JCM 10415</name>
    <dbReference type="NCBI Taxonomy" id="1122151"/>
    <lineage>
        <taxon>Bacteria</taxon>
        <taxon>Bacillati</taxon>
        <taxon>Bacillota</taxon>
        <taxon>Bacilli</taxon>
        <taxon>Lactobacillales</taxon>
        <taxon>Lactobacillaceae</taxon>
        <taxon>Companilactobacillus</taxon>
    </lineage>
</organism>
<dbReference type="OrthoDB" id="9760950at2"/>
<dbReference type="AlphaFoldDB" id="A0A0R1PE23"/>
<accession>A0A0R1PE23</accession>
<dbReference type="InterPro" id="IPR027417">
    <property type="entry name" value="P-loop_NTPase"/>
</dbReference>
<reference evidence="2 3" key="1">
    <citation type="journal article" date="2015" name="Genome Announc.">
        <title>Expanding the biotechnology potential of lactobacilli through comparative genomics of 213 strains and associated genera.</title>
        <authorList>
            <person name="Sun Z."/>
            <person name="Harris H.M."/>
            <person name="McCann A."/>
            <person name="Guo C."/>
            <person name="Argimon S."/>
            <person name="Zhang W."/>
            <person name="Yang X."/>
            <person name="Jeffery I.B."/>
            <person name="Cooney J.C."/>
            <person name="Kagawa T.F."/>
            <person name="Liu W."/>
            <person name="Song Y."/>
            <person name="Salvetti E."/>
            <person name="Wrobel A."/>
            <person name="Rasinkangas P."/>
            <person name="Parkhill J."/>
            <person name="Rea M.C."/>
            <person name="O'Sullivan O."/>
            <person name="Ritari J."/>
            <person name="Douillard F.P."/>
            <person name="Paul Ross R."/>
            <person name="Yang R."/>
            <person name="Briner A.E."/>
            <person name="Felis G.E."/>
            <person name="de Vos W.M."/>
            <person name="Barrangou R."/>
            <person name="Klaenhammer T.R."/>
            <person name="Caufield P.W."/>
            <person name="Cui Y."/>
            <person name="Zhang H."/>
            <person name="O'Toole P.W."/>
        </authorList>
    </citation>
    <scope>NUCLEOTIDE SEQUENCE [LARGE SCALE GENOMIC DNA]</scope>
    <source>
        <strain evidence="2 3">DSM 13238</strain>
    </source>
</reference>
<keyword evidence="3" id="KW-1185">Reference proteome</keyword>
<dbReference type="RefSeq" id="WP_056955873.1">
    <property type="nucleotide sequence ID" value="NZ_AZES01000079.1"/>
</dbReference>
<comment type="caution">
    <text evidence="2">The sequence shown here is derived from an EMBL/GenBank/DDBJ whole genome shotgun (WGS) entry which is preliminary data.</text>
</comment>
<proteinExistence type="predicted"/>
<sequence length="69" mass="7867">MLQLSKGIISINDNILFTFPNLIVHSDEIIGIVGDNGAGKTTFFNYIIENIRRKKIIENFNNKLATWTK</sequence>
<name>A0A0R1PE23_9LACO</name>
<evidence type="ECO:0000313" key="3">
    <source>
        <dbReference type="Proteomes" id="UP000051908"/>
    </source>
</evidence>
<gene>
    <name evidence="2" type="ORF">FD33_GL000060</name>
</gene>
<feature type="domain" description="ABC transporter" evidence="1">
    <location>
        <begin position="21"/>
        <end position="52"/>
    </location>
</feature>
<dbReference type="Gene3D" id="3.40.50.300">
    <property type="entry name" value="P-loop containing nucleotide triphosphate hydrolases"/>
    <property type="match status" value="1"/>
</dbReference>
<dbReference type="GO" id="GO:0016887">
    <property type="term" value="F:ATP hydrolysis activity"/>
    <property type="evidence" value="ECO:0007669"/>
    <property type="project" value="InterPro"/>
</dbReference>
<dbReference type="PATRIC" id="fig|1122151.5.peg.62"/>
<dbReference type="Pfam" id="PF00005">
    <property type="entry name" value="ABC_tran"/>
    <property type="match status" value="1"/>
</dbReference>
<evidence type="ECO:0000259" key="1">
    <source>
        <dbReference type="Pfam" id="PF00005"/>
    </source>
</evidence>
<dbReference type="GO" id="GO:0005524">
    <property type="term" value="F:ATP binding"/>
    <property type="evidence" value="ECO:0007669"/>
    <property type="project" value="InterPro"/>
</dbReference>